<evidence type="ECO:0000313" key="2">
    <source>
        <dbReference type="EMBL" id="QSX74862.1"/>
    </source>
</evidence>
<keyword evidence="1" id="KW-1133">Transmembrane helix</keyword>
<accession>A0ABX7RD22</accession>
<dbReference type="RefSeq" id="WP_207527023.1">
    <property type="nucleotide sequence ID" value="NZ_CP071517.1"/>
</dbReference>
<protein>
    <submittedName>
        <fullName evidence="2">Uncharacterized protein</fullName>
    </submittedName>
</protein>
<sequence>MAGVRADATTKPRPHRGFVVFKWLVYALLAGDVVLYALYGRVTELIDTAAWFVLLLLFEWETGGWPLPRRWLPMLHGVRALASVAVVVAVVGYALERVWLDFANEVVWLGVIALLELEVRLPPDALRLHKLRRVVASLLYLALVGFMLTWAAMGIGGEDPRAAWLDT</sequence>
<keyword evidence="1" id="KW-0472">Membrane</keyword>
<evidence type="ECO:0000256" key="1">
    <source>
        <dbReference type="SAM" id="Phobius"/>
    </source>
</evidence>
<gene>
    <name evidence="2" type="ORF">HIV01_017220</name>
</gene>
<feature type="transmembrane region" description="Helical" evidence="1">
    <location>
        <begin position="74"/>
        <end position="94"/>
    </location>
</feature>
<evidence type="ECO:0000313" key="3">
    <source>
        <dbReference type="Proteomes" id="UP000663400"/>
    </source>
</evidence>
<feature type="transmembrane region" description="Helical" evidence="1">
    <location>
        <begin position="20"/>
        <end position="39"/>
    </location>
</feature>
<dbReference type="Proteomes" id="UP000663400">
    <property type="component" value="Chromosome"/>
</dbReference>
<name>A0ABX7RD22_9GAMM</name>
<reference evidence="2 3" key="1">
    <citation type="submission" date="2021-02" db="EMBL/GenBank/DDBJ databases">
        <title>Lysobacter arenosi sp. nov., isolated from soil of gangwondo yeongwol, south Korea.</title>
        <authorList>
            <person name="Kim K.R."/>
            <person name="Kim K.H."/>
            <person name="Jeon C.O."/>
        </authorList>
    </citation>
    <scope>NUCLEOTIDE SEQUENCE [LARGE SCALE GENOMIC DNA]</scope>
    <source>
        <strain evidence="2 3">R7</strain>
    </source>
</reference>
<proteinExistence type="predicted"/>
<organism evidence="2 3">
    <name type="scientific">Lysobacter arenosi</name>
    <dbReference type="NCBI Taxonomy" id="2795387"/>
    <lineage>
        <taxon>Bacteria</taxon>
        <taxon>Pseudomonadati</taxon>
        <taxon>Pseudomonadota</taxon>
        <taxon>Gammaproteobacteria</taxon>
        <taxon>Lysobacterales</taxon>
        <taxon>Lysobacteraceae</taxon>
        <taxon>Lysobacter</taxon>
    </lineage>
</organism>
<feature type="transmembrane region" description="Helical" evidence="1">
    <location>
        <begin position="134"/>
        <end position="155"/>
    </location>
</feature>
<keyword evidence="3" id="KW-1185">Reference proteome</keyword>
<dbReference type="EMBL" id="CP071517">
    <property type="protein sequence ID" value="QSX74862.1"/>
    <property type="molecule type" value="Genomic_DNA"/>
</dbReference>
<keyword evidence="1" id="KW-0812">Transmembrane</keyword>